<organism evidence="1 2">
    <name type="scientific">Stylosanthes scabra</name>
    <dbReference type="NCBI Taxonomy" id="79078"/>
    <lineage>
        <taxon>Eukaryota</taxon>
        <taxon>Viridiplantae</taxon>
        <taxon>Streptophyta</taxon>
        <taxon>Embryophyta</taxon>
        <taxon>Tracheophyta</taxon>
        <taxon>Spermatophyta</taxon>
        <taxon>Magnoliopsida</taxon>
        <taxon>eudicotyledons</taxon>
        <taxon>Gunneridae</taxon>
        <taxon>Pentapetalae</taxon>
        <taxon>rosids</taxon>
        <taxon>fabids</taxon>
        <taxon>Fabales</taxon>
        <taxon>Fabaceae</taxon>
        <taxon>Papilionoideae</taxon>
        <taxon>50 kb inversion clade</taxon>
        <taxon>dalbergioids sensu lato</taxon>
        <taxon>Dalbergieae</taxon>
        <taxon>Pterocarpus clade</taxon>
        <taxon>Stylosanthes</taxon>
    </lineage>
</organism>
<accession>A0ABU6RXS6</accession>
<evidence type="ECO:0000313" key="2">
    <source>
        <dbReference type="Proteomes" id="UP001341840"/>
    </source>
</evidence>
<reference evidence="1 2" key="1">
    <citation type="journal article" date="2023" name="Plants (Basel)">
        <title>Bridging the Gap: Combining Genomics and Transcriptomics Approaches to Understand Stylosanthes scabra, an Orphan Legume from the Brazilian Caatinga.</title>
        <authorList>
            <person name="Ferreira-Neto J.R.C."/>
            <person name="da Silva M.D."/>
            <person name="Binneck E."/>
            <person name="de Melo N.F."/>
            <person name="da Silva R.H."/>
            <person name="de Melo A.L.T.M."/>
            <person name="Pandolfi V."/>
            <person name="Bustamante F.O."/>
            <person name="Brasileiro-Vidal A.C."/>
            <person name="Benko-Iseppon A.M."/>
        </authorList>
    </citation>
    <scope>NUCLEOTIDE SEQUENCE [LARGE SCALE GENOMIC DNA]</scope>
    <source>
        <tissue evidence="1">Leaves</tissue>
    </source>
</reference>
<keyword evidence="2" id="KW-1185">Reference proteome</keyword>
<dbReference type="EMBL" id="JASCZI010032949">
    <property type="protein sequence ID" value="MED6128656.1"/>
    <property type="molecule type" value="Genomic_DNA"/>
</dbReference>
<gene>
    <name evidence="1" type="ORF">PIB30_099979</name>
</gene>
<name>A0ABU6RXS6_9FABA</name>
<evidence type="ECO:0000313" key="1">
    <source>
        <dbReference type="EMBL" id="MED6128656.1"/>
    </source>
</evidence>
<protein>
    <submittedName>
        <fullName evidence="1">Uncharacterized protein</fullName>
    </submittedName>
</protein>
<proteinExistence type="predicted"/>
<dbReference type="Proteomes" id="UP001341840">
    <property type="component" value="Unassembled WGS sequence"/>
</dbReference>
<comment type="caution">
    <text evidence="1">The sequence shown here is derived from an EMBL/GenBank/DDBJ whole genome shotgun (WGS) entry which is preliminary data.</text>
</comment>
<sequence length="52" mass="5627">MVQSNHAVIAKDVDVGRYVEWYLLPGLGINPYKPNVLPMLTEGPASSDNSGI</sequence>